<name>A0A0E9SWB3_ANGAN</name>
<dbReference type="EMBL" id="GBXM01063030">
    <property type="protein sequence ID" value="JAH45547.1"/>
    <property type="molecule type" value="Transcribed_RNA"/>
</dbReference>
<accession>A0A0E9SWB3</accession>
<proteinExistence type="predicted"/>
<dbReference type="EMBL" id="GBXM01073083">
    <property type="protein sequence ID" value="JAH35494.1"/>
    <property type="molecule type" value="Transcribed_RNA"/>
</dbReference>
<protein>
    <submittedName>
        <fullName evidence="1">Uncharacterized protein</fullName>
    </submittedName>
</protein>
<reference evidence="1" key="2">
    <citation type="journal article" date="2015" name="Fish Shellfish Immunol.">
        <title>Early steps in the European eel (Anguilla anguilla)-Vibrio vulnificus interaction in the gills: Role of the RtxA13 toxin.</title>
        <authorList>
            <person name="Callol A."/>
            <person name="Pajuelo D."/>
            <person name="Ebbesson L."/>
            <person name="Teles M."/>
            <person name="MacKenzie S."/>
            <person name="Amaro C."/>
        </authorList>
    </citation>
    <scope>NUCLEOTIDE SEQUENCE</scope>
</reference>
<evidence type="ECO:0000313" key="1">
    <source>
        <dbReference type="EMBL" id="JAH45547.1"/>
    </source>
</evidence>
<dbReference type="AlphaFoldDB" id="A0A0E9SWB3"/>
<organism evidence="1">
    <name type="scientific">Anguilla anguilla</name>
    <name type="common">European freshwater eel</name>
    <name type="synonym">Muraena anguilla</name>
    <dbReference type="NCBI Taxonomy" id="7936"/>
    <lineage>
        <taxon>Eukaryota</taxon>
        <taxon>Metazoa</taxon>
        <taxon>Chordata</taxon>
        <taxon>Craniata</taxon>
        <taxon>Vertebrata</taxon>
        <taxon>Euteleostomi</taxon>
        <taxon>Actinopterygii</taxon>
        <taxon>Neopterygii</taxon>
        <taxon>Teleostei</taxon>
        <taxon>Anguilliformes</taxon>
        <taxon>Anguillidae</taxon>
        <taxon>Anguilla</taxon>
    </lineage>
</organism>
<sequence>MKIHILRWSLVRMFSSGCLPLQALLFGRFFRAFSSLISSNYQGILKTDYCCMLFQFLTSANS</sequence>
<reference evidence="1" key="1">
    <citation type="submission" date="2014-11" db="EMBL/GenBank/DDBJ databases">
        <authorList>
            <person name="Amaro Gonzalez C."/>
        </authorList>
    </citation>
    <scope>NUCLEOTIDE SEQUENCE</scope>
</reference>